<dbReference type="GO" id="GO:0016705">
    <property type="term" value="F:oxidoreductase activity, acting on paired donors, with incorporation or reduction of molecular oxygen"/>
    <property type="evidence" value="ECO:0007669"/>
    <property type="project" value="InterPro"/>
</dbReference>
<dbReference type="PRINTS" id="PR00463">
    <property type="entry name" value="EP450I"/>
</dbReference>
<protein>
    <submittedName>
        <fullName evidence="7">Cytochrome P450</fullName>
    </submittedName>
</protein>
<evidence type="ECO:0000313" key="8">
    <source>
        <dbReference type="Proteomes" id="UP000799750"/>
    </source>
</evidence>
<dbReference type="InterPro" id="IPR001128">
    <property type="entry name" value="Cyt_P450"/>
</dbReference>
<sequence length="504" mass="55571">MSFIDSAAQQSGIPLSTKVTVLFITLLVLFLSYVVHALYLSPYAHIPGPLLSRLSNLPLYYATYKGNEATTIGRLHATYGPVVLIAPNEVSVSDGRALKTVYTDAGGFRKADCYRNFDIDGFPSIFSELERGNRAVRFKSVSGLFSTGAIRDSGEEVIKDVAQRWIAYLRQAKGGAKGHGRSADVLKAARAFALDAVTGYLFGECYGALAEIAQEEREAKGAIEKISASLFVDSFVAVGRFFYLPSWVFTLLETWSARLAKDKVQVEESLETVDGFVGKITEETAARLSDEKEENSYQARMLKAGISKEETKAQCKDLMFAGTDSTGMNLATICWYLTKDQEKYKKLRAEVLANPDSSPHLLPYLTGIVKEGLRLSMANPTRMPRVVPSTGYTLPGGQFLPPTTVIGLQPYTLHHNPAVFPSPNEFIPERWEDATPEMLRDSIPFGLGSRACIARNLATVELYIAVDTIVRDGLLEGASPCKSKIEILEWFNSKVIGEKIEIRW</sequence>
<dbReference type="Gene3D" id="1.10.630.10">
    <property type="entry name" value="Cytochrome P450"/>
    <property type="match status" value="1"/>
</dbReference>
<dbReference type="CDD" id="cd11062">
    <property type="entry name" value="CYP58-like"/>
    <property type="match status" value="1"/>
</dbReference>
<organism evidence="7 8">
    <name type="scientific">Lophium mytilinum</name>
    <dbReference type="NCBI Taxonomy" id="390894"/>
    <lineage>
        <taxon>Eukaryota</taxon>
        <taxon>Fungi</taxon>
        <taxon>Dikarya</taxon>
        <taxon>Ascomycota</taxon>
        <taxon>Pezizomycotina</taxon>
        <taxon>Dothideomycetes</taxon>
        <taxon>Pleosporomycetidae</taxon>
        <taxon>Mytilinidiales</taxon>
        <taxon>Mytilinidiaceae</taxon>
        <taxon>Lophium</taxon>
    </lineage>
</organism>
<keyword evidence="5" id="KW-0503">Monooxygenase</keyword>
<dbReference type="PANTHER" id="PTHR24305:SF156">
    <property type="entry name" value="P450, PUTATIVE (EUROFUNG)-RELATED"/>
    <property type="match status" value="1"/>
</dbReference>
<evidence type="ECO:0000256" key="1">
    <source>
        <dbReference type="ARBA" id="ARBA00001971"/>
    </source>
</evidence>
<dbReference type="PRINTS" id="PR00385">
    <property type="entry name" value="P450"/>
</dbReference>
<dbReference type="AlphaFoldDB" id="A0A6A6R579"/>
<name>A0A6A6R579_9PEZI</name>
<keyword evidence="8" id="KW-1185">Reference proteome</keyword>
<proteinExistence type="inferred from homology"/>
<feature type="transmembrane region" description="Helical" evidence="6">
    <location>
        <begin position="21"/>
        <end position="40"/>
    </location>
</feature>
<dbReference type="PANTHER" id="PTHR24305">
    <property type="entry name" value="CYTOCHROME P450"/>
    <property type="match status" value="1"/>
</dbReference>
<dbReference type="GO" id="GO:0004497">
    <property type="term" value="F:monooxygenase activity"/>
    <property type="evidence" value="ECO:0007669"/>
    <property type="project" value="UniProtKB-KW"/>
</dbReference>
<dbReference type="InterPro" id="IPR050121">
    <property type="entry name" value="Cytochrome_P450_monoxygenase"/>
</dbReference>
<accession>A0A6A6R579</accession>
<dbReference type="EMBL" id="MU004184">
    <property type="protein sequence ID" value="KAF2499731.1"/>
    <property type="molecule type" value="Genomic_DNA"/>
</dbReference>
<evidence type="ECO:0000256" key="2">
    <source>
        <dbReference type="ARBA" id="ARBA00022723"/>
    </source>
</evidence>
<evidence type="ECO:0000313" key="7">
    <source>
        <dbReference type="EMBL" id="KAF2499731.1"/>
    </source>
</evidence>
<dbReference type="InterPro" id="IPR017972">
    <property type="entry name" value="Cyt_P450_CS"/>
</dbReference>
<comment type="cofactor">
    <cofactor evidence="1 4">
        <name>heme</name>
        <dbReference type="ChEBI" id="CHEBI:30413"/>
    </cofactor>
</comment>
<evidence type="ECO:0000256" key="6">
    <source>
        <dbReference type="SAM" id="Phobius"/>
    </source>
</evidence>
<dbReference type="Proteomes" id="UP000799750">
    <property type="component" value="Unassembled WGS sequence"/>
</dbReference>
<evidence type="ECO:0000256" key="3">
    <source>
        <dbReference type="ARBA" id="ARBA00023004"/>
    </source>
</evidence>
<reference evidence="7" key="1">
    <citation type="journal article" date="2020" name="Stud. Mycol.">
        <title>101 Dothideomycetes genomes: a test case for predicting lifestyles and emergence of pathogens.</title>
        <authorList>
            <person name="Haridas S."/>
            <person name="Albert R."/>
            <person name="Binder M."/>
            <person name="Bloem J."/>
            <person name="Labutti K."/>
            <person name="Salamov A."/>
            <person name="Andreopoulos B."/>
            <person name="Baker S."/>
            <person name="Barry K."/>
            <person name="Bills G."/>
            <person name="Bluhm B."/>
            <person name="Cannon C."/>
            <person name="Castanera R."/>
            <person name="Culley D."/>
            <person name="Daum C."/>
            <person name="Ezra D."/>
            <person name="Gonzalez J."/>
            <person name="Henrissat B."/>
            <person name="Kuo A."/>
            <person name="Liang C."/>
            <person name="Lipzen A."/>
            <person name="Lutzoni F."/>
            <person name="Magnuson J."/>
            <person name="Mondo S."/>
            <person name="Nolan M."/>
            <person name="Ohm R."/>
            <person name="Pangilinan J."/>
            <person name="Park H.-J."/>
            <person name="Ramirez L."/>
            <person name="Alfaro M."/>
            <person name="Sun H."/>
            <person name="Tritt A."/>
            <person name="Yoshinaga Y."/>
            <person name="Zwiers L.-H."/>
            <person name="Turgeon B."/>
            <person name="Goodwin S."/>
            <person name="Spatafora J."/>
            <person name="Crous P."/>
            <person name="Grigoriev I."/>
        </authorList>
    </citation>
    <scope>NUCLEOTIDE SEQUENCE</scope>
    <source>
        <strain evidence="7">CBS 269.34</strain>
    </source>
</reference>
<dbReference type="InterPro" id="IPR002401">
    <property type="entry name" value="Cyt_P450_E_grp-I"/>
</dbReference>
<evidence type="ECO:0000256" key="4">
    <source>
        <dbReference type="PIRSR" id="PIRSR602401-1"/>
    </source>
</evidence>
<dbReference type="GO" id="GO:0005506">
    <property type="term" value="F:iron ion binding"/>
    <property type="evidence" value="ECO:0007669"/>
    <property type="project" value="InterPro"/>
</dbReference>
<gene>
    <name evidence="7" type="ORF">BU16DRAFT_524180</name>
</gene>
<keyword evidence="6" id="KW-0812">Transmembrane</keyword>
<keyword evidence="6" id="KW-1133">Transmembrane helix</keyword>
<keyword evidence="6" id="KW-0472">Membrane</keyword>
<keyword evidence="5" id="KW-0560">Oxidoreductase</keyword>
<feature type="binding site" description="axial binding residue" evidence="4">
    <location>
        <position position="452"/>
    </location>
    <ligand>
        <name>heme</name>
        <dbReference type="ChEBI" id="CHEBI:30413"/>
    </ligand>
    <ligandPart>
        <name>Fe</name>
        <dbReference type="ChEBI" id="CHEBI:18248"/>
    </ligandPart>
</feature>
<dbReference type="PROSITE" id="PS00086">
    <property type="entry name" value="CYTOCHROME_P450"/>
    <property type="match status" value="1"/>
</dbReference>
<dbReference type="OrthoDB" id="1470350at2759"/>
<evidence type="ECO:0000256" key="5">
    <source>
        <dbReference type="RuleBase" id="RU000461"/>
    </source>
</evidence>
<dbReference type="GO" id="GO:0020037">
    <property type="term" value="F:heme binding"/>
    <property type="evidence" value="ECO:0007669"/>
    <property type="project" value="InterPro"/>
</dbReference>
<dbReference type="InterPro" id="IPR036396">
    <property type="entry name" value="Cyt_P450_sf"/>
</dbReference>
<comment type="similarity">
    <text evidence="5">Belongs to the cytochrome P450 family.</text>
</comment>
<dbReference type="Pfam" id="PF00067">
    <property type="entry name" value="p450"/>
    <property type="match status" value="1"/>
</dbReference>
<keyword evidence="3 4" id="KW-0408">Iron</keyword>
<dbReference type="SUPFAM" id="SSF48264">
    <property type="entry name" value="Cytochrome P450"/>
    <property type="match status" value="1"/>
</dbReference>
<keyword evidence="4 5" id="KW-0349">Heme</keyword>
<keyword evidence="2 4" id="KW-0479">Metal-binding</keyword>